<dbReference type="InterPro" id="IPR026444">
    <property type="entry name" value="Secre_tail"/>
</dbReference>
<feature type="domain" description="PKD/Chitinase" evidence="3">
    <location>
        <begin position="933"/>
        <end position="1024"/>
    </location>
</feature>
<keyword evidence="5" id="KW-1185">Reference proteome</keyword>
<feature type="region of interest" description="Disordered" evidence="2">
    <location>
        <begin position="748"/>
        <end position="767"/>
    </location>
</feature>
<feature type="domain" description="PKD/Chitinase" evidence="3">
    <location>
        <begin position="1029"/>
        <end position="1120"/>
    </location>
</feature>
<evidence type="ECO:0000256" key="2">
    <source>
        <dbReference type="SAM" id="MobiDB-lite"/>
    </source>
</evidence>
<reference evidence="5" key="1">
    <citation type="submission" date="2016-10" db="EMBL/GenBank/DDBJ databases">
        <authorList>
            <person name="Varghese N."/>
            <person name="Submissions S."/>
        </authorList>
    </citation>
    <scope>NUCLEOTIDE SEQUENCE [LARGE SCALE GENOMIC DNA]</scope>
    <source>
        <strain evidence="5">DSM 25232 / NCIMB 14723 / 92V</strain>
    </source>
</reference>
<dbReference type="InterPro" id="IPR013783">
    <property type="entry name" value="Ig-like_fold"/>
</dbReference>
<dbReference type="EMBL" id="FOAB01000008">
    <property type="protein sequence ID" value="SEM04849.1"/>
    <property type="molecule type" value="Genomic_DNA"/>
</dbReference>
<dbReference type="Proteomes" id="UP000198521">
    <property type="component" value="Unassembled WGS sequence"/>
</dbReference>
<dbReference type="OrthoDB" id="266054at2"/>
<proteinExistence type="predicted"/>
<dbReference type="RefSeq" id="WP_091411647.1">
    <property type="nucleotide sequence ID" value="NZ_FOAB01000008.1"/>
</dbReference>
<evidence type="ECO:0000259" key="3">
    <source>
        <dbReference type="SMART" id="SM00089"/>
    </source>
</evidence>
<evidence type="ECO:0000256" key="1">
    <source>
        <dbReference type="ARBA" id="ARBA00022729"/>
    </source>
</evidence>
<dbReference type="NCBIfam" id="TIGR04183">
    <property type="entry name" value="Por_Secre_tail"/>
    <property type="match status" value="1"/>
</dbReference>
<organism evidence="4 5">
    <name type="scientific">Aquimarina amphilecti</name>
    <dbReference type="NCBI Taxonomy" id="1038014"/>
    <lineage>
        <taxon>Bacteria</taxon>
        <taxon>Pseudomonadati</taxon>
        <taxon>Bacteroidota</taxon>
        <taxon>Flavobacteriia</taxon>
        <taxon>Flavobacteriales</taxon>
        <taxon>Flavobacteriaceae</taxon>
        <taxon>Aquimarina</taxon>
    </lineage>
</organism>
<gene>
    <name evidence="4" type="ORF">SAMN04487910_3966</name>
</gene>
<dbReference type="Pfam" id="PF17957">
    <property type="entry name" value="Big_7"/>
    <property type="match status" value="2"/>
</dbReference>
<evidence type="ECO:0000313" key="4">
    <source>
        <dbReference type="EMBL" id="SEM04849.1"/>
    </source>
</evidence>
<feature type="domain" description="PKD/Chitinase" evidence="3">
    <location>
        <begin position="45"/>
        <end position="130"/>
    </location>
</feature>
<keyword evidence="1" id="KW-0732">Signal</keyword>
<dbReference type="Gene3D" id="3.20.20.80">
    <property type="entry name" value="Glycosidases"/>
    <property type="match status" value="1"/>
</dbReference>
<dbReference type="Gene3D" id="2.60.40.10">
    <property type="entry name" value="Immunoglobulins"/>
    <property type="match status" value="4"/>
</dbReference>
<dbReference type="STRING" id="1038014.SAMN04487910_3966"/>
<protein>
    <submittedName>
        <fullName evidence="4">Por secretion system C-terminal sorting domain-containing protein</fullName>
    </submittedName>
</protein>
<dbReference type="InterPro" id="IPR032260">
    <property type="entry name" value="DUF5060"/>
</dbReference>
<evidence type="ECO:0000313" key="5">
    <source>
        <dbReference type="Proteomes" id="UP000198521"/>
    </source>
</evidence>
<accession>A0A1H7V705</accession>
<dbReference type="Pfam" id="PF12904">
    <property type="entry name" value="Collagen_bind_2"/>
    <property type="match status" value="1"/>
</dbReference>
<dbReference type="SMART" id="SM00089">
    <property type="entry name" value="PKD"/>
    <property type="match status" value="3"/>
</dbReference>
<dbReference type="InterPro" id="IPR024749">
    <property type="entry name" value="Collagen-bd_put"/>
</dbReference>
<dbReference type="Pfam" id="PF18962">
    <property type="entry name" value="Por_Secre_tail"/>
    <property type="match status" value="1"/>
</dbReference>
<dbReference type="InterPro" id="IPR022409">
    <property type="entry name" value="PKD/Chitinase_dom"/>
</dbReference>
<dbReference type="Pfam" id="PF16586">
    <property type="entry name" value="DUF5060"/>
    <property type="match status" value="1"/>
</dbReference>
<sequence>MKNYLKNTSKIPRLLVFILLILCVSFSGVAREELIDKTYNNAPSVSIIGINNTYSVGSDILININANDSDGSITKHQVYINGILVDTDGTNYTPHPIVNAQTGNYTVKVVVTDNNGATDEATKSFTVNGSSGGGDNCDTVYEEKNGLVIIETENLSIAGNWQKKSAISGFTGAGYLEWTGPDHFNDPGNGVINTKIKINSSGRYKFQWRSKVGEGDNATEANDTWLKFSDASDFYAQKGSERVYPKGSGKTPNPEGAGGEGYFKVYSTGTTNWTWTSKVSDNDPHDVFVEFDSPGTYTMLISGRSKHHIVDRITLNRTSTNATNLSLAETLCDDNDGGDSTASITGERKKWHNVTLTFNGPNTSETDGENPFLNYRLNVTFTHQSGSPSYVVPGYYAADGNAAQTSATSGNKWRTHFAPDKTGTWNYSVSFRKGTNVAVNDDINAGTVAGFMNGENGSFDISASDKVGRDFRAKGRLQYVGEHYLRFAETGKYMIKQGSDSPENLLAYNDFDNTPNVGNRRKNYAPHVGDWESGDPTWKSGKGKGLIGAVNYIASEGLNAMSFLTMNINGDDENVYPYVASNQRTRMDVSKLEQWAIVIEHMQHNGIFAHFKTQETENEMLLDNGNVGTQRKLYYRELIARFGHNLALNWNLGEENGIYGSTNQNTDQRRAMTRYFWNNDPYRHHIVIHNAVPLQPDDLLGNTSNLTGYSIQTNKSDFRTVFSSVKEWVDKSRNAGKKWAVAVDEPGDAENAIRPDNNPGNSHTDGRKNALWGTLLAGGWGNEWYFGYGHDDSDLSLQNFRSRDKWWDYGRHAIRFFDIVDLPLTQMRNNNSLSSNNNDYCYAKQGEAYVVYLKNGGSTNLNLNGQSGQFTVKWYNPRTGGNLVNGSVTNVNGDGNRSLGNAPNSTGSDWVILVTKNDNDPTDNEAPTVSFANPSGNPSVQEGYTSFEVTVNASDIDGTISNVKLYIDGNLIRQESIAPYEWGMGDNATELLGLSVGTHTIEAESIDNDGATTSKTFTLTVNGTSGNQSPTVSLTNPSQNNQEFALGETITLSANASDPDGNLKHINFKVNGSFFKQDQNRPFSVTWTPTVAGTYTIGARAFDTEGLSEEVSRTVIVQSSNPGGGSDNCSFGTPINSGLNAMDKVTYSNVHVLGDNGPKLGNFRKFTINWVPDSNGLYQFAINTNNGSPDWYVDFKDSMTFQLKNSNPEVTLMNTDFDGLDGSYWIARDGANFALVSKSEGYTIYFSNSVSAPNCNRSNPVIDVSQIKAFPNPLSDSFLTISGMSSELKTLQIISVEGKVVKEFMTEKEIETVDVSELPSGSYFLSIKSIGFKESLLFVKK</sequence>
<name>A0A1H7V705_AQUAM</name>